<evidence type="ECO:0000313" key="2">
    <source>
        <dbReference type="Proteomes" id="UP000886595"/>
    </source>
</evidence>
<name>A0A8X7RNM4_BRACI</name>
<comment type="caution">
    <text evidence="1">The sequence shown here is derived from an EMBL/GenBank/DDBJ whole genome shotgun (WGS) entry which is preliminary data.</text>
</comment>
<reference evidence="1 2" key="1">
    <citation type="submission" date="2020-02" db="EMBL/GenBank/DDBJ databases">
        <authorList>
            <person name="Ma Q."/>
            <person name="Huang Y."/>
            <person name="Song X."/>
            <person name="Pei D."/>
        </authorList>
    </citation>
    <scope>NUCLEOTIDE SEQUENCE [LARGE SCALE GENOMIC DNA]</scope>
    <source>
        <strain evidence="1">Sxm20200214</strain>
        <tissue evidence="1">Leaf</tissue>
    </source>
</reference>
<protein>
    <submittedName>
        <fullName evidence="1">Uncharacterized protein</fullName>
    </submittedName>
</protein>
<dbReference type="OrthoDB" id="10556613at2759"/>
<sequence>MTFLPTGKIHSDWCWCECVSRTSPLRALLSRPMSLDGSNPGPDPFTIDSLRSLLGVLTRQSIRLGKQLLA</sequence>
<dbReference type="AlphaFoldDB" id="A0A8X7RNM4"/>
<accession>A0A8X7RNM4</accession>
<dbReference type="Proteomes" id="UP000886595">
    <property type="component" value="Unassembled WGS sequence"/>
</dbReference>
<organism evidence="1 2">
    <name type="scientific">Brassica carinata</name>
    <name type="common">Ethiopian mustard</name>
    <name type="synonym">Abyssinian cabbage</name>
    <dbReference type="NCBI Taxonomy" id="52824"/>
    <lineage>
        <taxon>Eukaryota</taxon>
        <taxon>Viridiplantae</taxon>
        <taxon>Streptophyta</taxon>
        <taxon>Embryophyta</taxon>
        <taxon>Tracheophyta</taxon>
        <taxon>Spermatophyta</taxon>
        <taxon>Magnoliopsida</taxon>
        <taxon>eudicotyledons</taxon>
        <taxon>Gunneridae</taxon>
        <taxon>Pentapetalae</taxon>
        <taxon>rosids</taxon>
        <taxon>malvids</taxon>
        <taxon>Brassicales</taxon>
        <taxon>Brassicaceae</taxon>
        <taxon>Brassiceae</taxon>
        <taxon>Brassica</taxon>
    </lineage>
</organism>
<dbReference type="EMBL" id="JAAMPC010000009">
    <property type="protein sequence ID" value="KAG2291440.1"/>
    <property type="molecule type" value="Genomic_DNA"/>
</dbReference>
<proteinExistence type="predicted"/>
<evidence type="ECO:0000313" key="1">
    <source>
        <dbReference type="EMBL" id="KAG2291440.1"/>
    </source>
</evidence>
<keyword evidence="2" id="KW-1185">Reference proteome</keyword>
<gene>
    <name evidence="1" type="ORF">Bca52824_038109</name>
</gene>